<evidence type="ECO:0000256" key="1">
    <source>
        <dbReference type="SAM" id="MobiDB-lite"/>
    </source>
</evidence>
<dbReference type="AlphaFoldDB" id="A0A8D8SP73"/>
<feature type="compositionally biased region" description="Basic residues" evidence="1">
    <location>
        <begin position="790"/>
        <end position="803"/>
    </location>
</feature>
<organism evidence="2">
    <name type="scientific">Cacopsylla melanoneura</name>
    <dbReference type="NCBI Taxonomy" id="428564"/>
    <lineage>
        <taxon>Eukaryota</taxon>
        <taxon>Metazoa</taxon>
        <taxon>Ecdysozoa</taxon>
        <taxon>Arthropoda</taxon>
        <taxon>Hexapoda</taxon>
        <taxon>Insecta</taxon>
        <taxon>Pterygota</taxon>
        <taxon>Neoptera</taxon>
        <taxon>Paraneoptera</taxon>
        <taxon>Hemiptera</taxon>
        <taxon>Sternorrhyncha</taxon>
        <taxon>Psylloidea</taxon>
        <taxon>Psyllidae</taxon>
        <taxon>Psyllinae</taxon>
        <taxon>Cacopsylla</taxon>
    </lineage>
</organism>
<feature type="compositionally biased region" description="Basic and acidic residues" evidence="1">
    <location>
        <begin position="804"/>
        <end position="827"/>
    </location>
</feature>
<accession>A0A8D8SP73</accession>
<sequence length="981" mass="113543">MRFKKNPSRIPHLNEVLSQQSLAPCSSKAEPFSLNLVNDKSKLIKKPKKPTTALSNVKLQKKLKIQKYRDKLSSDPRQNDQTLLDEDDTRLIDFLRKYNEFMEKQNSQKHSSTIDQQERPLRHPSPVCQEKKSYKKPKLTKLERLMKDLECTMVQGNGVKPQQVAAARRGILKSKKINMLRNYRQQKQHNNGDEMMDVYVDLGNYVDSESYAIKSKSSTPVDNSLEEFKLKLINAVIEKDALEESTLSKTNPSVSKEEDTPISVLIKSNELQMMKSNSMEMKDDEMESQHNGVTNGEDEIREEEFVDEKVRKKIEKQLNIDVTDKYNFVKQTARTKLRPKSTPDFEMNKRFRKNRYRVARSIKLKKTNLLSENTCGQNHFLGFDKSIKRFKDEMAGEGSSAPSSLVNRSYFNWDEFTVPTRVNKFQITPTQDIASVAFRDEMDFLMYCLVNKKAKSTFDLRLERRLEMWMKICKTRKDLQVKLFQEKFYLIENEGCKLEQHCDILNCDKNNMMLAVPTSSSPCYYLDISDESINNWTNRLNKSKLTHTEESKQAKTDNRELIKQMILQKQLRCNSTYAAYDISDQNATNLYQDESQTLEKQRFVNTGVDESLISCKTSRISYCTSGNYINVSVNLQSPMKRRASEIDSENGTLTDSENHSILVNLQSPMKRRASEIDSENQSLASSCEQLPRAHIAKIEELFTDEVSLSNEHETSCSSDETRVCDSNTDTKLDSDCTESTETPSEIPIADDHPITPRIRSSFNSHLLVDNKSEHNGLISSFLDYGNGQNTRRKKKRPTVKKKANKSEKCSRGRKFDALRKPITDKRTNNSHRKLLKGRRKFSVSEKVHSRQNRLRRNTTSLDSSTESNSNSYESMYDIVKTKTRHSLSKSIFNFENCKFPRKDGDVFFTTLTLNSSESPVLALMKSKQSLPDYLSRYTVMSEHQTPRFRNAPKLSMKIAKFTKLQIFVIYLKNIYFLFFKN</sequence>
<protein>
    <submittedName>
        <fullName evidence="2">Uncharacterized protein</fullName>
    </submittedName>
</protein>
<reference evidence="2" key="1">
    <citation type="submission" date="2021-05" db="EMBL/GenBank/DDBJ databases">
        <authorList>
            <person name="Alioto T."/>
            <person name="Alioto T."/>
            <person name="Gomez Garrido J."/>
        </authorList>
    </citation>
    <scope>NUCLEOTIDE SEQUENCE</scope>
</reference>
<feature type="compositionally biased region" description="Polar residues" evidence="1">
    <location>
        <begin position="104"/>
        <end position="115"/>
    </location>
</feature>
<feature type="region of interest" description="Disordered" evidence="1">
    <location>
        <begin position="103"/>
        <end position="131"/>
    </location>
</feature>
<feature type="compositionally biased region" description="Basic residues" evidence="1">
    <location>
        <begin position="828"/>
        <end position="841"/>
    </location>
</feature>
<proteinExistence type="predicted"/>
<feature type="region of interest" description="Disordered" evidence="1">
    <location>
        <begin position="712"/>
        <end position="756"/>
    </location>
</feature>
<dbReference type="EMBL" id="HBUF01227754">
    <property type="protein sequence ID" value="CAG6672166.1"/>
    <property type="molecule type" value="Transcribed_RNA"/>
</dbReference>
<feature type="compositionally biased region" description="Low complexity" evidence="1">
    <location>
        <begin position="857"/>
        <end position="870"/>
    </location>
</feature>
<evidence type="ECO:0000313" key="2">
    <source>
        <dbReference type="EMBL" id="CAG6672166.1"/>
    </source>
</evidence>
<feature type="compositionally biased region" description="Basic and acidic residues" evidence="1">
    <location>
        <begin position="712"/>
        <end position="734"/>
    </location>
</feature>
<name>A0A8D8SP73_9HEMI</name>
<feature type="region of interest" description="Disordered" evidence="1">
    <location>
        <begin position="780"/>
        <end position="870"/>
    </location>
</feature>